<organism evidence="2 3">
    <name type="scientific">Chitinophaga alhagiae</name>
    <dbReference type="NCBI Taxonomy" id="2203219"/>
    <lineage>
        <taxon>Bacteria</taxon>
        <taxon>Pseudomonadati</taxon>
        <taxon>Bacteroidota</taxon>
        <taxon>Chitinophagia</taxon>
        <taxon>Chitinophagales</taxon>
        <taxon>Chitinophagaceae</taxon>
        <taxon>Chitinophaga</taxon>
    </lineage>
</organism>
<dbReference type="GO" id="GO:0016787">
    <property type="term" value="F:hydrolase activity"/>
    <property type="evidence" value="ECO:0007669"/>
    <property type="project" value="UniProtKB-KW"/>
</dbReference>
<gene>
    <name evidence="2" type="ORF">DLD77_04305</name>
</gene>
<dbReference type="Gene3D" id="3.40.50.1820">
    <property type="entry name" value="alpha/beta hydrolase"/>
    <property type="match status" value="1"/>
</dbReference>
<accession>A0ABN5LNJ3</accession>
<dbReference type="InterPro" id="IPR029058">
    <property type="entry name" value="AB_hydrolase_fold"/>
</dbReference>
<sequence length="314" mass="34915">MVTGKIWRRLAWSLLGLFVLLNVFAAFHAWKFTHFTDTVAPRTDPNKLGIAGKLKTICFGVDNPRPVNKQKPDRAYRTIHLQSRERLECWYMQVPAARGTVALFHGYSGEKSAMLPRAYELLALGYNTMLVDFMGSGGSGGNQTTIGYLEAEDVTATYRYLAAQGEKNIYLLGTSLGAAAVLKALHDEPLRPRGIILECPFATLYDAASARFRAVGVPGFPLAGFLVFWGGVENGFWAFSHRPVSYAAAVTTPALFFYGDKDERVAREETDAVYGALAGKKKLVVFPEAGHTNYLPRYREEWVQAAKEFLRENE</sequence>
<keyword evidence="3" id="KW-1185">Reference proteome</keyword>
<dbReference type="EMBL" id="CP029600">
    <property type="protein sequence ID" value="AWO00978.1"/>
    <property type="molecule type" value="Genomic_DNA"/>
</dbReference>
<feature type="domain" description="Serine aminopeptidase S33" evidence="1">
    <location>
        <begin position="96"/>
        <end position="204"/>
    </location>
</feature>
<dbReference type="InterPro" id="IPR022742">
    <property type="entry name" value="Hydrolase_4"/>
</dbReference>
<evidence type="ECO:0000313" key="3">
    <source>
        <dbReference type="Proteomes" id="UP000246099"/>
    </source>
</evidence>
<evidence type="ECO:0000259" key="1">
    <source>
        <dbReference type="Pfam" id="PF12146"/>
    </source>
</evidence>
<dbReference type="Proteomes" id="UP000246099">
    <property type="component" value="Chromosome"/>
</dbReference>
<dbReference type="InterPro" id="IPR052920">
    <property type="entry name" value="DNA-binding_regulatory"/>
</dbReference>
<dbReference type="RefSeq" id="WP_119077014.1">
    <property type="nucleotide sequence ID" value="NZ_CP029600.1"/>
</dbReference>
<reference evidence="2 3" key="1">
    <citation type="submission" date="2018-05" db="EMBL/GenBank/DDBJ databases">
        <title>Chitinophaga sp. nov., isolated from rhizosphere soil of Alhagi.</title>
        <authorList>
            <person name="Liu Y."/>
        </authorList>
    </citation>
    <scope>NUCLEOTIDE SEQUENCE [LARGE SCALE GENOMIC DNA]</scope>
    <source>
        <strain evidence="2 3">T22</strain>
    </source>
</reference>
<keyword evidence="2" id="KW-0378">Hydrolase</keyword>
<protein>
    <submittedName>
        <fullName evidence="2">Alpha/beta hydrolase</fullName>
    </submittedName>
</protein>
<dbReference type="SUPFAM" id="SSF53474">
    <property type="entry name" value="alpha/beta-Hydrolases"/>
    <property type="match status" value="1"/>
</dbReference>
<evidence type="ECO:0000313" key="2">
    <source>
        <dbReference type="EMBL" id="AWO00978.1"/>
    </source>
</evidence>
<proteinExistence type="predicted"/>
<dbReference type="PANTHER" id="PTHR43358:SF4">
    <property type="entry name" value="ALPHA_BETA HYDROLASE FOLD-1 DOMAIN-CONTAINING PROTEIN"/>
    <property type="match status" value="1"/>
</dbReference>
<dbReference type="PANTHER" id="PTHR43358">
    <property type="entry name" value="ALPHA/BETA-HYDROLASE"/>
    <property type="match status" value="1"/>
</dbReference>
<name>A0ABN5LNJ3_9BACT</name>
<dbReference type="Pfam" id="PF12146">
    <property type="entry name" value="Hydrolase_4"/>
    <property type="match status" value="1"/>
</dbReference>